<evidence type="ECO:0008006" key="11">
    <source>
        <dbReference type="Google" id="ProtNLM"/>
    </source>
</evidence>
<comment type="similarity">
    <text evidence="2">Belongs to the oligopeptide OPT transporter family.</text>
</comment>
<dbReference type="PANTHER" id="PTHR31645">
    <property type="entry name" value="OLIGOPEPTIDE TRANSPORTER YGL114W-RELATED"/>
    <property type="match status" value="1"/>
</dbReference>
<feature type="transmembrane region" description="Helical" evidence="8">
    <location>
        <begin position="755"/>
        <end position="775"/>
    </location>
</feature>
<name>N1PUJ1_DOTSN</name>
<proteinExistence type="inferred from homology"/>
<evidence type="ECO:0000313" key="10">
    <source>
        <dbReference type="Proteomes" id="UP000016933"/>
    </source>
</evidence>
<dbReference type="eggNOG" id="ENOG502QQ2H">
    <property type="taxonomic scope" value="Eukaryota"/>
</dbReference>
<dbReference type="GO" id="GO:0035673">
    <property type="term" value="F:oligopeptide transmembrane transporter activity"/>
    <property type="evidence" value="ECO:0007669"/>
    <property type="project" value="InterPro"/>
</dbReference>
<comment type="subcellular location">
    <subcellularLocation>
        <location evidence="1">Membrane</location>
        <topology evidence="1">Multi-pass membrane protein</topology>
    </subcellularLocation>
</comment>
<keyword evidence="4 8" id="KW-0812">Transmembrane</keyword>
<feature type="region of interest" description="Disordered" evidence="7">
    <location>
        <begin position="1"/>
        <end position="22"/>
    </location>
</feature>
<feature type="transmembrane region" description="Helical" evidence="8">
    <location>
        <begin position="311"/>
        <end position="329"/>
    </location>
</feature>
<evidence type="ECO:0000256" key="1">
    <source>
        <dbReference type="ARBA" id="ARBA00004141"/>
    </source>
</evidence>
<evidence type="ECO:0000256" key="4">
    <source>
        <dbReference type="ARBA" id="ARBA00022692"/>
    </source>
</evidence>
<dbReference type="Pfam" id="PF03169">
    <property type="entry name" value="OPT"/>
    <property type="match status" value="1"/>
</dbReference>
<reference evidence="10" key="1">
    <citation type="journal article" date="2012" name="PLoS Genet.">
        <title>The genomes of the fungal plant pathogens Cladosporium fulvum and Dothistroma septosporum reveal adaptation to different hosts and lifestyles but also signatures of common ancestry.</title>
        <authorList>
            <person name="de Wit P.J.G.M."/>
            <person name="van der Burgt A."/>
            <person name="Oekmen B."/>
            <person name="Stergiopoulos I."/>
            <person name="Abd-Elsalam K.A."/>
            <person name="Aerts A.L."/>
            <person name="Bahkali A.H."/>
            <person name="Beenen H.G."/>
            <person name="Chettri P."/>
            <person name="Cox M.P."/>
            <person name="Datema E."/>
            <person name="de Vries R.P."/>
            <person name="Dhillon B."/>
            <person name="Ganley A.R."/>
            <person name="Griffiths S.A."/>
            <person name="Guo Y."/>
            <person name="Hamelin R.C."/>
            <person name="Henrissat B."/>
            <person name="Kabir M.S."/>
            <person name="Jashni M.K."/>
            <person name="Kema G."/>
            <person name="Klaubauf S."/>
            <person name="Lapidus A."/>
            <person name="Levasseur A."/>
            <person name="Lindquist E."/>
            <person name="Mehrabi R."/>
            <person name="Ohm R.A."/>
            <person name="Owen T.J."/>
            <person name="Salamov A."/>
            <person name="Schwelm A."/>
            <person name="Schijlen E."/>
            <person name="Sun H."/>
            <person name="van den Burg H.A."/>
            <person name="van Ham R.C.H.J."/>
            <person name="Zhang S."/>
            <person name="Goodwin S.B."/>
            <person name="Grigoriev I.V."/>
            <person name="Collemare J."/>
            <person name="Bradshaw R.E."/>
        </authorList>
    </citation>
    <scope>NUCLEOTIDE SEQUENCE [LARGE SCALE GENOMIC DNA]</scope>
    <source>
        <strain evidence="10">NZE10 / CBS 128990</strain>
    </source>
</reference>
<dbReference type="OrthoDB" id="627262at2759"/>
<dbReference type="PANTHER" id="PTHR31645:SF0">
    <property type="entry name" value="OLIGOPEPTIDE TRANSPORTER YGL114W-RELATED"/>
    <property type="match status" value="1"/>
</dbReference>
<evidence type="ECO:0000313" key="9">
    <source>
        <dbReference type="EMBL" id="EME46079.1"/>
    </source>
</evidence>
<dbReference type="Proteomes" id="UP000016933">
    <property type="component" value="Unassembled WGS sequence"/>
</dbReference>
<feature type="compositionally biased region" description="Basic and acidic residues" evidence="7">
    <location>
        <begin position="12"/>
        <end position="22"/>
    </location>
</feature>
<keyword evidence="10" id="KW-1185">Reference proteome</keyword>
<dbReference type="NCBIfam" id="TIGR00728">
    <property type="entry name" value="OPT_sfam"/>
    <property type="match status" value="2"/>
</dbReference>
<dbReference type="AlphaFoldDB" id="N1PUJ1"/>
<feature type="transmembrane region" description="Helical" evidence="8">
    <location>
        <begin position="535"/>
        <end position="556"/>
    </location>
</feature>
<feature type="transmembrane region" description="Helical" evidence="8">
    <location>
        <begin position="406"/>
        <end position="428"/>
    </location>
</feature>
<feature type="transmembrane region" description="Helical" evidence="8">
    <location>
        <begin position="511"/>
        <end position="529"/>
    </location>
</feature>
<evidence type="ECO:0000256" key="6">
    <source>
        <dbReference type="ARBA" id="ARBA00023136"/>
    </source>
</evidence>
<evidence type="ECO:0000256" key="7">
    <source>
        <dbReference type="SAM" id="MobiDB-lite"/>
    </source>
</evidence>
<dbReference type="OMA" id="TPTAYVW"/>
<dbReference type="GO" id="GO:0000329">
    <property type="term" value="C:fungal-type vacuole membrane"/>
    <property type="evidence" value="ECO:0007669"/>
    <property type="project" value="TreeGrafter"/>
</dbReference>
<evidence type="ECO:0000256" key="2">
    <source>
        <dbReference type="ARBA" id="ARBA00008807"/>
    </source>
</evidence>
<feature type="compositionally biased region" description="Basic and acidic residues" evidence="7">
    <location>
        <begin position="290"/>
        <end position="300"/>
    </location>
</feature>
<keyword evidence="6 8" id="KW-0472">Membrane</keyword>
<dbReference type="EMBL" id="KB446537">
    <property type="protein sequence ID" value="EME46079.1"/>
    <property type="molecule type" value="Genomic_DNA"/>
</dbReference>
<sequence length="783" mass="83951">MAPDRGSPSLEAARDRDAMMDTERDIDLEHETSRSVLEEPVGQEPDAAFLAKRSEQPQFTLRALSMGIVIGILIAFSNTYFGLQTGWISGMAMPSALIGFAYFKGLRELSSHLGGSFKRLGLGEEFSEVENVLVQTVAGSVGTMPLGCGFVGVVPALEFLLKPSETPEVGFRNPGLVSTLEGEEPFGIHLPIGKLILWALGLCFFGVMFAVPLRKEVIIREKLKFPSGTATALMIGVLHGGEKTGAEGNIEQHSARQRKRTYASTDEESRGLLSYTSTGVGRNDSPEGEPLGRRNSKSDAAKKDWRNQIRLLTTSFGISGGYTLVSYFLPQLHSIPFLGLHMSDVWLWNLNPSPAYIGQGIIMGPATTIHMLLGALIGWAVLSPIAKDEGWAPGPVSDWNTGSKGWIVWVSLAIMLADAVVSLGWLILRPTLFYARIFGPDLVQGVKEKGLTRYMQDVTRPVIRGYSPVNLDGPDGSSSSQSFRKLKSHSVDGEPEYDAPPEHQIGFKTTLIGLVLTLAFCIFAVQYSFAGIINISLTILALILALLLSIMGVRALGETDLNPVSGISKLTQLIFAAVVPAGSKNAVTINLIAGGISEAGALQAGDLLQDLKCGHLLGASPKAQFWGQLMGSGIGAVVSACVYRLYTNVYQIPGGLFQVPTGFVWIFTARLVTGQGLPPKTAEFAAGAALIFALLTALRIYGNSKKAKWVPYVPGGIAVAVGMYNTPSFTLARTIGGVMAWYWTSWKKREETPMIVLASGLILGEGLLSIVNLGLASAKVPHA</sequence>
<accession>N1PUJ1</accession>
<feature type="transmembrane region" description="Helical" evidence="8">
    <location>
        <begin position="87"/>
        <end position="103"/>
    </location>
</feature>
<dbReference type="HOGENOM" id="CLU_010539_2_0_1"/>
<feature type="region of interest" description="Disordered" evidence="7">
    <location>
        <begin position="244"/>
        <end position="300"/>
    </location>
</feature>
<reference evidence="9 10" key="2">
    <citation type="journal article" date="2012" name="PLoS Pathog.">
        <title>Diverse lifestyles and strategies of plant pathogenesis encoded in the genomes of eighteen Dothideomycetes fungi.</title>
        <authorList>
            <person name="Ohm R.A."/>
            <person name="Feau N."/>
            <person name="Henrissat B."/>
            <person name="Schoch C.L."/>
            <person name="Horwitz B.A."/>
            <person name="Barry K.W."/>
            <person name="Condon B.J."/>
            <person name="Copeland A.C."/>
            <person name="Dhillon B."/>
            <person name="Glaser F."/>
            <person name="Hesse C.N."/>
            <person name="Kosti I."/>
            <person name="LaButti K."/>
            <person name="Lindquist E.A."/>
            <person name="Lucas S."/>
            <person name="Salamov A.A."/>
            <person name="Bradshaw R.E."/>
            <person name="Ciuffetti L."/>
            <person name="Hamelin R.C."/>
            <person name="Kema G.H.J."/>
            <person name="Lawrence C."/>
            <person name="Scott J.A."/>
            <person name="Spatafora J.W."/>
            <person name="Turgeon B.G."/>
            <person name="de Wit P.J.G.M."/>
            <person name="Zhong S."/>
            <person name="Goodwin S.B."/>
            <person name="Grigoriev I.V."/>
        </authorList>
    </citation>
    <scope>NUCLEOTIDE SEQUENCE [LARGE SCALE GENOMIC DNA]</scope>
    <source>
        <strain evidence="10">NZE10 / CBS 128990</strain>
    </source>
</reference>
<organism evidence="9 10">
    <name type="scientific">Dothistroma septosporum (strain NZE10 / CBS 128990)</name>
    <name type="common">Red band needle blight fungus</name>
    <name type="synonym">Mycosphaerella pini</name>
    <dbReference type="NCBI Taxonomy" id="675120"/>
    <lineage>
        <taxon>Eukaryota</taxon>
        <taxon>Fungi</taxon>
        <taxon>Dikarya</taxon>
        <taxon>Ascomycota</taxon>
        <taxon>Pezizomycotina</taxon>
        <taxon>Dothideomycetes</taxon>
        <taxon>Dothideomycetidae</taxon>
        <taxon>Mycosphaerellales</taxon>
        <taxon>Mycosphaerellaceae</taxon>
        <taxon>Dothistroma</taxon>
    </lineage>
</organism>
<evidence type="ECO:0000256" key="3">
    <source>
        <dbReference type="ARBA" id="ARBA00022448"/>
    </source>
</evidence>
<dbReference type="STRING" id="675120.N1PUJ1"/>
<keyword evidence="5 8" id="KW-1133">Transmembrane helix</keyword>
<dbReference type="InterPro" id="IPR045035">
    <property type="entry name" value="YSL-like"/>
</dbReference>
<feature type="transmembrane region" description="Helical" evidence="8">
    <location>
        <begin position="59"/>
        <end position="81"/>
    </location>
</feature>
<protein>
    <recommendedName>
        <fullName evidence="11">Oligopeptide transporter-like protein</fullName>
    </recommendedName>
</protein>
<evidence type="ECO:0000256" key="8">
    <source>
        <dbReference type="SAM" id="Phobius"/>
    </source>
</evidence>
<gene>
    <name evidence="9" type="ORF">DOTSEDRAFT_70165</name>
</gene>
<evidence type="ECO:0000256" key="5">
    <source>
        <dbReference type="ARBA" id="ARBA00022989"/>
    </source>
</evidence>
<feature type="transmembrane region" description="Helical" evidence="8">
    <location>
        <begin position="625"/>
        <end position="646"/>
    </location>
</feature>
<feature type="transmembrane region" description="Helical" evidence="8">
    <location>
        <begin position="684"/>
        <end position="702"/>
    </location>
</feature>
<feature type="transmembrane region" description="Helical" evidence="8">
    <location>
        <begin position="652"/>
        <end position="672"/>
    </location>
</feature>
<keyword evidence="3" id="KW-0813">Transport</keyword>
<dbReference type="InterPro" id="IPR004813">
    <property type="entry name" value="OPT"/>
</dbReference>
<feature type="transmembrane region" description="Helical" evidence="8">
    <location>
        <begin position="362"/>
        <end position="386"/>
    </location>
</feature>
<feature type="transmembrane region" description="Helical" evidence="8">
    <location>
        <begin position="195"/>
        <end position="213"/>
    </location>
</feature>